<evidence type="ECO:0000313" key="2">
    <source>
        <dbReference type="Proteomes" id="UP001501352"/>
    </source>
</evidence>
<keyword evidence="2" id="KW-1185">Reference proteome</keyword>
<accession>A0ABN1H1C0</accession>
<sequence length="58" mass="6370">MAGYAPHTRAGLIALIAMRRMTAEKKRRQALAEAKTGEQVAAAREAAKASKKSGWFRR</sequence>
<dbReference type="RefSeq" id="WP_343794028.1">
    <property type="nucleotide sequence ID" value="NZ_BAAAGA010000005.1"/>
</dbReference>
<reference evidence="1 2" key="1">
    <citation type="journal article" date="2019" name="Int. J. Syst. Evol. Microbiol.">
        <title>The Global Catalogue of Microorganisms (GCM) 10K type strain sequencing project: providing services to taxonomists for standard genome sequencing and annotation.</title>
        <authorList>
            <consortium name="The Broad Institute Genomics Platform"/>
            <consortium name="The Broad Institute Genome Sequencing Center for Infectious Disease"/>
            <person name="Wu L."/>
            <person name="Ma J."/>
        </authorList>
    </citation>
    <scope>NUCLEOTIDE SEQUENCE [LARGE SCALE GENOMIC DNA]</scope>
    <source>
        <strain evidence="1 2">JCM 12928</strain>
    </source>
</reference>
<proteinExistence type="predicted"/>
<evidence type="ECO:0000313" key="1">
    <source>
        <dbReference type="EMBL" id="GAA0626195.1"/>
    </source>
</evidence>
<protein>
    <submittedName>
        <fullName evidence="1">Uncharacterized protein</fullName>
    </submittedName>
</protein>
<name>A0ABN1H1C0_9CAUL</name>
<dbReference type="Proteomes" id="UP001501352">
    <property type="component" value="Unassembled WGS sequence"/>
</dbReference>
<organism evidence="1 2">
    <name type="scientific">Brevundimonas kwangchunensis</name>
    <dbReference type="NCBI Taxonomy" id="322163"/>
    <lineage>
        <taxon>Bacteria</taxon>
        <taxon>Pseudomonadati</taxon>
        <taxon>Pseudomonadota</taxon>
        <taxon>Alphaproteobacteria</taxon>
        <taxon>Caulobacterales</taxon>
        <taxon>Caulobacteraceae</taxon>
        <taxon>Brevundimonas</taxon>
    </lineage>
</organism>
<comment type="caution">
    <text evidence="1">The sequence shown here is derived from an EMBL/GenBank/DDBJ whole genome shotgun (WGS) entry which is preliminary data.</text>
</comment>
<dbReference type="EMBL" id="BAAAGA010000005">
    <property type="protein sequence ID" value="GAA0626195.1"/>
    <property type="molecule type" value="Genomic_DNA"/>
</dbReference>
<gene>
    <name evidence="1" type="ORF">GCM10009422_23710</name>
</gene>